<accession>A0ABN7PMR0</accession>
<gene>
    <name evidence="1" type="ORF">TPAB3V08_LOCUS16071</name>
</gene>
<evidence type="ECO:0000313" key="1">
    <source>
        <dbReference type="EMBL" id="CAG2069128.1"/>
    </source>
</evidence>
<dbReference type="Proteomes" id="UP001153148">
    <property type="component" value="Unassembled WGS sequence"/>
</dbReference>
<dbReference type="PANTHER" id="PTHR45444:SF3">
    <property type="entry name" value="XANTHINE DEHYDROGENASE"/>
    <property type="match status" value="1"/>
</dbReference>
<dbReference type="EMBL" id="CAJPIN010118032">
    <property type="protein sequence ID" value="CAG2069128.1"/>
    <property type="molecule type" value="Genomic_DNA"/>
</dbReference>
<proteinExistence type="predicted"/>
<keyword evidence="2" id="KW-1185">Reference proteome</keyword>
<evidence type="ECO:0008006" key="3">
    <source>
        <dbReference type="Google" id="ProtNLM"/>
    </source>
</evidence>
<dbReference type="InterPro" id="IPR037165">
    <property type="entry name" value="AldOxase/xan_DH_Mopterin-bd_sf"/>
</dbReference>
<sequence>NYHPPGMKDIPIDFRVTLKKDSPNPVGVARSKVIRVIDDPGTGEPALCFAVSVFIALRNAINSARTDAGVASGWYDL</sequence>
<feature type="non-terminal residue" evidence="1">
    <location>
        <position position="1"/>
    </location>
</feature>
<dbReference type="Gene3D" id="3.30.365.10">
    <property type="entry name" value="Aldehyde oxidase/xanthine dehydrogenase, molybdopterin binding domain"/>
    <property type="match status" value="1"/>
</dbReference>
<dbReference type="InterPro" id="IPR016208">
    <property type="entry name" value="Ald_Oxase/xanthine_DH-like"/>
</dbReference>
<name>A0ABN7PMR0_TIMPD</name>
<organism evidence="1 2">
    <name type="scientific">Timema podura</name>
    <name type="common">Walking stick</name>
    <dbReference type="NCBI Taxonomy" id="61482"/>
    <lineage>
        <taxon>Eukaryota</taxon>
        <taxon>Metazoa</taxon>
        <taxon>Ecdysozoa</taxon>
        <taxon>Arthropoda</taxon>
        <taxon>Hexapoda</taxon>
        <taxon>Insecta</taxon>
        <taxon>Pterygota</taxon>
        <taxon>Neoptera</taxon>
        <taxon>Polyneoptera</taxon>
        <taxon>Phasmatodea</taxon>
        <taxon>Timematodea</taxon>
        <taxon>Timematoidea</taxon>
        <taxon>Timematidae</taxon>
        <taxon>Timema</taxon>
    </lineage>
</organism>
<comment type="caution">
    <text evidence="1">The sequence shown here is derived from an EMBL/GenBank/DDBJ whole genome shotgun (WGS) entry which is preliminary data.</text>
</comment>
<dbReference type="SUPFAM" id="SSF56003">
    <property type="entry name" value="Molybdenum cofactor-binding domain"/>
    <property type="match status" value="1"/>
</dbReference>
<protein>
    <recommendedName>
        <fullName evidence="3">CAD trifunctional protein</fullName>
    </recommendedName>
</protein>
<feature type="non-terminal residue" evidence="1">
    <location>
        <position position="77"/>
    </location>
</feature>
<evidence type="ECO:0000313" key="2">
    <source>
        <dbReference type="Proteomes" id="UP001153148"/>
    </source>
</evidence>
<dbReference type="PANTHER" id="PTHR45444">
    <property type="entry name" value="XANTHINE DEHYDROGENASE"/>
    <property type="match status" value="1"/>
</dbReference>
<reference evidence="1" key="1">
    <citation type="submission" date="2021-03" db="EMBL/GenBank/DDBJ databases">
        <authorList>
            <person name="Tran Van P."/>
        </authorList>
    </citation>
    <scope>NUCLEOTIDE SEQUENCE</scope>
</reference>